<protein>
    <recommendedName>
        <fullName evidence="3">Ig-like domain-containing protein</fullName>
    </recommendedName>
</protein>
<dbReference type="InterPro" id="IPR036179">
    <property type="entry name" value="Ig-like_dom_sf"/>
</dbReference>
<dbReference type="InterPro" id="IPR013783">
    <property type="entry name" value="Ig-like_fold"/>
</dbReference>
<name>A0A0E3T4N4_CYHV2</name>
<dbReference type="EMBL" id="KM200722">
    <property type="protein sequence ID" value="AKC01976.1"/>
    <property type="molecule type" value="Genomic_DNA"/>
</dbReference>
<evidence type="ECO:0000313" key="5">
    <source>
        <dbReference type="Proteomes" id="UP000126788"/>
    </source>
</evidence>
<keyword evidence="2" id="KW-0472">Membrane</keyword>
<feature type="transmembrane region" description="Helical" evidence="2">
    <location>
        <begin position="645"/>
        <end position="671"/>
    </location>
</feature>
<dbReference type="PROSITE" id="PS50835">
    <property type="entry name" value="IG_LIKE"/>
    <property type="match status" value="1"/>
</dbReference>
<feature type="region of interest" description="Disordered" evidence="1">
    <location>
        <begin position="478"/>
        <end position="534"/>
    </location>
</feature>
<evidence type="ECO:0000256" key="2">
    <source>
        <dbReference type="SAM" id="Phobius"/>
    </source>
</evidence>
<evidence type="ECO:0000259" key="3">
    <source>
        <dbReference type="PROSITE" id="PS50835"/>
    </source>
</evidence>
<dbReference type="SUPFAM" id="SSF48726">
    <property type="entry name" value="Immunoglobulin"/>
    <property type="match status" value="1"/>
</dbReference>
<dbReference type="InterPro" id="IPR007110">
    <property type="entry name" value="Ig-like_dom"/>
</dbReference>
<evidence type="ECO:0000313" key="4">
    <source>
        <dbReference type="EMBL" id="AKC01976.1"/>
    </source>
</evidence>
<sequence length="675" mass="70007">MVIVVAALLLVLIIPNGSNAQSVVLTTSACTPLGGTWTVQADITYTIGQTITQVDFVNSNGFTLRADTVYGSRSAFNIQSGSAATGRWVAVFTLSNVAATDNVGTVMVRITTTPGSTFRINTPTISGPTIAPPTEVYTVGFNTMEVNNGSTQLRCSVSCNTGSSSFTWYRNSVAVGTTSGSTSGLNTPFDAVDSGLYTCEPTGSSAKAPALWVGTPVYQCPFDRFAWCPSGAITRFMDRVPRPIIPTTMTAFGIVLVCGDVTSTASKAVSTRGSCPALTVCSDDIGIGPYTCSNNSPILYGTCNEKFSYYCPSMYVFSASTITGGGPQLVTGETRRIMVYDTSYTTAFKLWCGTEYSIIAPCHPDIGGSYTPHPTSFDIVRVGPNWTTGGITNAETISVAVGDYFRIDCPAAVVAGIYRNGVQQAIIFGGSPKFIAKSTELNDFIGNWECVSYANTQASTGTRSRLVTLLRLTTTVPPTTTITTTTTPPTTTTTTTTTPATTTTTTTTPATTTTTTTTTTTPATTTTTTTASTTSPSTAIVTNATVTTTTPTTTTRAATNATVAATNATLPTVAATNATLPTAATNATQTTAAAPNATQTTVAATNATLPTVVSTQTMVTATQSTTVITTTKDNNSTVISTTNPYVIGLFVGLLGFEFVVIGSVAAVCIGLKLVM</sequence>
<dbReference type="Gene3D" id="2.60.40.10">
    <property type="entry name" value="Immunoglobulins"/>
    <property type="match status" value="1"/>
</dbReference>
<accession>A0A0E3T4N4</accession>
<feature type="domain" description="Ig-like" evidence="3">
    <location>
        <begin position="128"/>
        <end position="199"/>
    </location>
</feature>
<organism evidence="4 5">
    <name type="scientific">Cyprinid herpesvirus 2</name>
    <name type="common">CyHV-2</name>
    <dbReference type="NCBI Taxonomy" id="317878"/>
    <lineage>
        <taxon>Viruses</taxon>
        <taxon>Duplodnaviria</taxon>
        <taxon>Heunggongvirae</taxon>
        <taxon>Peploviricota</taxon>
        <taxon>Herviviricetes</taxon>
        <taxon>Herpesvirales</taxon>
        <taxon>Alloherpesviridae</taxon>
        <taxon>Cyvirus</taxon>
        <taxon>Cyvirus cyprinidallo2</taxon>
    </lineage>
</organism>
<keyword evidence="2" id="KW-0812">Transmembrane</keyword>
<proteinExistence type="predicted"/>
<reference evidence="5" key="1">
    <citation type="journal article" date="2022" name="Can. J. Microbiol.">
        <title>Characterization and Prevalence of A New Fatal Genotype CyHV-2 in Mainland China.</title>
        <authorList>
            <person name="Li L."/>
            <person name="Luo Y."/>
            <person name="Gao Z."/>
            <person name="Huang J."/>
            <person name="Zheng X."/>
            <person name="Nie H."/>
            <person name="Zhang J."/>
            <person name="Lin L."/>
            <person name="Yuan J."/>
        </authorList>
    </citation>
    <scope>NUCLEOTIDE SEQUENCE [LARGE SCALE GENOMIC DNA]</scope>
</reference>
<evidence type="ECO:0000256" key="1">
    <source>
        <dbReference type="SAM" id="MobiDB-lite"/>
    </source>
</evidence>
<keyword evidence="2" id="KW-1133">Transmembrane helix</keyword>
<dbReference type="Proteomes" id="UP000126788">
    <property type="component" value="Genome"/>
</dbReference>